<protein>
    <submittedName>
        <fullName evidence="1">Uncharacterized protein</fullName>
    </submittedName>
</protein>
<name>A0A9X0AN98_9HELO</name>
<reference evidence="1" key="1">
    <citation type="submission" date="2022-11" db="EMBL/GenBank/DDBJ databases">
        <title>Genome Resource of Sclerotinia nivalis Strain SnTB1, a Plant Pathogen Isolated from American Ginseng.</title>
        <authorList>
            <person name="Fan S."/>
        </authorList>
    </citation>
    <scope>NUCLEOTIDE SEQUENCE</scope>
    <source>
        <strain evidence="1">SnTB1</strain>
    </source>
</reference>
<organism evidence="1 2">
    <name type="scientific">Sclerotinia nivalis</name>
    <dbReference type="NCBI Taxonomy" id="352851"/>
    <lineage>
        <taxon>Eukaryota</taxon>
        <taxon>Fungi</taxon>
        <taxon>Dikarya</taxon>
        <taxon>Ascomycota</taxon>
        <taxon>Pezizomycotina</taxon>
        <taxon>Leotiomycetes</taxon>
        <taxon>Helotiales</taxon>
        <taxon>Sclerotiniaceae</taxon>
        <taxon>Sclerotinia</taxon>
    </lineage>
</organism>
<dbReference type="OrthoDB" id="3547721at2759"/>
<gene>
    <name evidence="1" type="ORF">OCU04_005001</name>
</gene>
<accession>A0A9X0AN98</accession>
<evidence type="ECO:0000313" key="1">
    <source>
        <dbReference type="EMBL" id="KAJ8065900.1"/>
    </source>
</evidence>
<dbReference type="EMBL" id="JAPEIS010000005">
    <property type="protein sequence ID" value="KAJ8065900.1"/>
    <property type="molecule type" value="Genomic_DNA"/>
</dbReference>
<dbReference type="AlphaFoldDB" id="A0A9X0AN98"/>
<comment type="caution">
    <text evidence="1">The sequence shown here is derived from an EMBL/GenBank/DDBJ whole genome shotgun (WGS) entry which is preliminary data.</text>
</comment>
<sequence>MQPNQRYPSPAQYGTNQISVATLIHPQHAQPSDHEGRIYQEEQIELGFRVKCRHPKCVTMVDVNAPFGACNIHRDELSDWDFSYCDAEMRASDRGDSGFFFPNGQCIYQIRQSWHRLCQNHTLGSYSHRKLFQDSEEAKEGKWFVGRHKGTAHFPVGYGTSKTLPWAQRKNVNTAPDHNSRVADSY</sequence>
<keyword evidence="2" id="KW-1185">Reference proteome</keyword>
<dbReference type="Proteomes" id="UP001152300">
    <property type="component" value="Unassembled WGS sequence"/>
</dbReference>
<evidence type="ECO:0000313" key="2">
    <source>
        <dbReference type="Proteomes" id="UP001152300"/>
    </source>
</evidence>
<proteinExistence type="predicted"/>